<feature type="transmembrane region" description="Helical" evidence="10">
    <location>
        <begin position="127"/>
        <end position="149"/>
    </location>
</feature>
<dbReference type="Pfam" id="PF02949">
    <property type="entry name" value="7tm_6"/>
    <property type="match status" value="1"/>
</dbReference>
<dbReference type="PANTHER" id="PTHR21137">
    <property type="entry name" value="ODORANT RECEPTOR"/>
    <property type="match status" value="1"/>
</dbReference>
<feature type="transmembrane region" description="Helical" evidence="10">
    <location>
        <begin position="36"/>
        <end position="55"/>
    </location>
</feature>
<keyword evidence="4 10" id="KW-0812">Transmembrane</keyword>
<keyword evidence="2" id="KW-1003">Cell membrane</keyword>
<feature type="transmembrane region" description="Helical" evidence="10">
    <location>
        <begin position="266"/>
        <end position="290"/>
    </location>
</feature>
<feature type="transmembrane region" description="Helical" evidence="10">
    <location>
        <begin position="176"/>
        <end position="202"/>
    </location>
</feature>
<dbReference type="InterPro" id="IPR004117">
    <property type="entry name" value="7tm6_olfct_rcpt"/>
</dbReference>
<evidence type="ECO:0000256" key="3">
    <source>
        <dbReference type="ARBA" id="ARBA00022606"/>
    </source>
</evidence>
<evidence type="ECO:0000256" key="8">
    <source>
        <dbReference type="ARBA" id="ARBA00023170"/>
    </source>
</evidence>
<evidence type="ECO:0000256" key="2">
    <source>
        <dbReference type="ARBA" id="ARBA00022475"/>
    </source>
</evidence>
<dbReference type="AlphaFoldDB" id="A0A6P7F909"/>
<keyword evidence="8 10" id="KW-0675">Receptor</keyword>
<proteinExistence type="inferred from homology"/>
<protein>
    <recommendedName>
        <fullName evidence="10">Odorant receptor</fullName>
    </recommendedName>
</protein>
<dbReference type="GO" id="GO:0005886">
    <property type="term" value="C:plasma membrane"/>
    <property type="evidence" value="ECO:0007669"/>
    <property type="project" value="UniProtKB-SubCell"/>
</dbReference>
<reference evidence="11" key="1">
    <citation type="submission" date="2025-08" db="UniProtKB">
        <authorList>
            <consortium name="RefSeq"/>
        </authorList>
    </citation>
    <scope>IDENTIFICATION</scope>
    <source>
        <tissue evidence="11">Whole insect</tissue>
    </source>
</reference>
<keyword evidence="7 10" id="KW-0472">Membrane</keyword>
<dbReference type="RefSeq" id="XP_028129960.1">
    <property type="nucleotide sequence ID" value="XM_028274159.1"/>
</dbReference>
<comment type="similarity">
    <text evidence="10">Belongs to the insect chemoreceptor superfamily. Heteromeric odorant receptor channel (TC 1.A.69) family.</text>
</comment>
<feature type="transmembrane region" description="Helical" evidence="10">
    <location>
        <begin position="302"/>
        <end position="319"/>
    </location>
</feature>
<evidence type="ECO:0000256" key="7">
    <source>
        <dbReference type="ARBA" id="ARBA00023136"/>
    </source>
</evidence>
<keyword evidence="6 10" id="KW-1133">Transmembrane helix</keyword>
<accession>A0A6P7F909</accession>
<evidence type="ECO:0000256" key="5">
    <source>
        <dbReference type="ARBA" id="ARBA00022725"/>
    </source>
</evidence>
<comment type="caution">
    <text evidence="10">Lacks conserved residue(s) required for the propagation of feature annotation.</text>
</comment>
<evidence type="ECO:0000256" key="4">
    <source>
        <dbReference type="ARBA" id="ARBA00022692"/>
    </source>
</evidence>
<dbReference type="InParanoid" id="A0A6P7F909"/>
<keyword evidence="3 10" id="KW-0716">Sensory transduction</keyword>
<dbReference type="PANTHER" id="PTHR21137:SF35">
    <property type="entry name" value="ODORANT RECEPTOR 19A-RELATED"/>
    <property type="match status" value="1"/>
</dbReference>
<evidence type="ECO:0000256" key="1">
    <source>
        <dbReference type="ARBA" id="ARBA00004651"/>
    </source>
</evidence>
<organism evidence="11">
    <name type="scientific">Diabrotica virgifera virgifera</name>
    <name type="common">western corn rootworm</name>
    <dbReference type="NCBI Taxonomy" id="50390"/>
    <lineage>
        <taxon>Eukaryota</taxon>
        <taxon>Metazoa</taxon>
        <taxon>Ecdysozoa</taxon>
        <taxon>Arthropoda</taxon>
        <taxon>Hexapoda</taxon>
        <taxon>Insecta</taxon>
        <taxon>Pterygota</taxon>
        <taxon>Neoptera</taxon>
        <taxon>Endopterygota</taxon>
        <taxon>Coleoptera</taxon>
        <taxon>Polyphaga</taxon>
        <taxon>Cucujiformia</taxon>
        <taxon>Chrysomeloidea</taxon>
        <taxon>Chrysomelidae</taxon>
        <taxon>Galerucinae</taxon>
        <taxon>Diabroticina</taxon>
        <taxon>Diabroticites</taxon>
        <taxon>Diabrotica</taxon>
    </lineage>
</organism>
<dbReference type="GO" id="GO:0005549">
    <property type="term" value="F:odorant binding"/>
    <property type="evidence" value="ECO:0007669"/>
    <property type="project" value="InterPro"/>
</dbReference>
<sequence length="398" mass="45959">MSLIYPKEGEYRAKYDPLLRLKKCIQLHGYDGRRKYFWHAAAILKVFIFIGRTIYAGQTLNQPKKLAELVATYPVRFMAIAKLYVLYIDKKRIEYFYYTINNEFWDYHIAGPKLEAEIKRRFFATNIFVLCHFIGAMSVLTFISLFPIVDMPEGKRPLPNIIWTPFDTDPSPLHEILYVVMLWNLSLSVFGNAFYDVLFIYAMQHLFVQFMLLKELLKNITKEIMDEHEDFDKLSSEYFQKKVYDRLTICVAHHVKLLKFGKNLEIFSSGVLLPQLVMSYAVLVINGYILSIDHSDMMKTTILLNLTGSCLVQLAVFAFQASDIKFQSLSVIDSINNSEWFLFKAPLKKALTFIIMNTKKPISINAGGLSNVDNEVLVQIIQKAFSAITLLRALTAVE</sequence>
<evidence type="ECO:0000313" key="11">
    <source>
        <dbReference type="RefSeq" id="XP_028129960.1"/>
    </source>
</evidence>
<keyword evidence="5 10" id="KW-0552">Olfaction</keyword>
<keyword evidence="9 10" id="KW-0807">Transducer</keyword>
<dbReference type="GO" id="GO:0004984">
    <property type="term" value="F:olfactory receptor activity"/>
    <property type="evidence" value="ECO:0007669"/>
    <property type="project" value="InterPro"/>
</dbReference>
<evidence type="ECO:0000256" key="6">
    <source>
        <dbReference type="ARBA" id="ARBA00022989"/>
    </source>
</evidence>
<evidence type="ECO:0000256" key="10">
    <source>
        <dbReference type="RuleBase" id="RU351113"/>
    </source>
</evidence>
<name>A0A6P7F909_DIAVI</name>
<dbReference type="GO" id="GO:0007165">
    <property type="term" value="P:signal transduction"/>
    <property type="evidence" value="ECO:0007669"/>
    <property type="project" value="UniProtKB-KW"/>
</dbReference>
<comment type="subcellular location">
    <subcellularLocation>
        <location evidence="1 10">Cell membrane</location>
        <topology evidence="1 10">Multi-pass membrane protein</topology>
    </subcellularLocation>
</comment>
<dbReference type="OrthoDB" id="6617147at2759"/>
<evidence type="ECO:0000256" key="9">
    <source>
        <dbReference type="ARBA" id="ARBA00023224"/>
    </source>
</evidence>
<gene>
    <name evidence="11" type="primary">LOC114325997</name>
</gene>